<evidence type="ECO:0000313" key="1">
    <source>
        <dbReference type="EMBL" id="AKS46998.1"/>
    </source>
</evidence>
<dbReference type="Gene3D" id="3.30.70.1290">
    <property type="entry name" value="Transposase IS200-like"/>
    <property type="match status" value="1"/>
</dbReference>
<dbReference type="RefSeq" id="WP_244882130.1">
    <property type="nucleotide sequence ID" value="NZ_CP012160.1"/>
</dbReference>
<sequence length="138" mass="15151">MTFRLANASDDLLVRQVRLLRDCVALAQQRWDFTIDAAVVLPNEMQLLCLFQDANFGTRGAIKLICSAFEHHSPRNETNVWAAETEVIEISGAVAPLRRTFVEAAPVRAGLVKAAADWPYSSAHKRTAQGDEMGVAVA</sequence>
<dbReference type="InterPro" id="IPR036515">
    <property type="entry name" value="Transposase_17_sf"/>
</dbReference>
<gene>
    <name evidence="1" type="ORF">OSB_24630</name>
</gene>
<reference evidence="1 2" key="1">
    <citation type="journal article" date="2015" name="Genome Announc.">
        <title>Closed Genome Sequence of Octadecabacter temperatus SB1, the First Mesophilic Species of the Genus Octadecabacter.</title>
        <authorList>
            <person name="Voget S."/>
            <person name="Billerbeck S."/>
            <person name="Simon M."/>
            <person name="Daniel R."/>
        </authorList>
    </citation>
    <scope>NUCLEOTIDE SEQUENCE [LARGE SCALE GENOMIC DNA]</scope>
    <source>
        <strain evidence="1 2">SB1</strain>
    </source>
</reference>
<dbReference type="STRING" id="1458307.OSB_24630"/>
<accession>A0A0K0Y7Q4</accession>
<dbReference type="KEGG" id="otm:OSB_24630"/>
<keyword evidence="2" id="KW-1185">Reference proteome</keyword>
<proteinExistence type="predicted"/>
<dbReference type="EMBL" id="CP012160">
    <property type="protein sequence ID" value="AKS46998.1"/>
    <property type="molecule type" value="Genomic_DNA"/>
</dbReference>
<protein>
    <submittedName>
        <fullName evidence="1">Uncharacterized protein</fullName>
    </submittedName>
</protein>
<dbReference type="GO" id="GO:0003677">
    <property type="term" value="F:DNA binding"/>
    <property type="evidence" value="ECO:0007669"/>
    <property type="project" value="InterPro"/>
</dbReference>
<dbReference type="Proteomes" id="UP000067444">
    <property type="component" value="Chromosome"/>
</dbReference>
<dbReference type="GO" id="GO:0006313">
    <property type="term" value="P:DNA transposition"/>
    <property type="evidence" value="ECO:0007669"/>
    <property type="project" value="InterPro"/>
</dbReference>
<dbReference type="AlphaFoldDB" id="A0A0K0Y7Q4"/>
<name>A0A0K0Y7Q4_9RHOB</name>
<dbReference type="GO" id="GO:0004803">
    <property type="term" value="F:transposase activity"/>
    <property type="evidence" value="ECO:0007669"/>
    <property type="project" value="InterPro"/>
</dbReference>
<organism evidence="1 2">
    <name type="scientific">Octadecabacter temperatus</name>
    <dbReference type="NCBI Taxonomy" id="1458307"/>
    <lineage>
        <taxon>Bacteria</taxon>
        <taxon>Pseudomonadati</taxon>
        <taxon>Pseudomonadota</taxon>
        <taxon>Alphaproteobacteria</taxon>
        <taxon>Rhodobacterales</taxon>
        <taxon>Roseobacteraceae</taxon>
        <taxon>Octadecabacter</taxon>
    </lineage>
</organism>
<evidence type="ECO:0000313" key="2">
    <source>
        <dbReference type="Proteomes" id="UP000067444"/>
    </source>
</evidence>